<accession>A0ACC6RFR1</accession>
<organism evidence="1 2">
    <name type="scientific">Paraburkholderia unamae</name>
    <dbReference type="NCBI Taxonomy" id="219649"/>
    <lineage>
        <taxon>Bacteria</taxon>
        <taxon>Pseudomonadati</taxon>
        <taxon>Pseudomonadota</taxon>
        <taxon>Betaproteobacteria</taxon>
        <taxon>Burkholderiales</taxon>
        <taxon>Burkholderiaceae</taxon>
        <taxon>Paraburkholderia</taxon>
    </lineage>
</organism>
<protein>
    <submittedName>
        <fullName evidence="1">AraC family transcriptional regulator</fullName>
    </submittedName>
</protein>
<evidence type="ECO:0000313" key="1">
    <source>
        <dbReference type="EMBL" id="MEM5400385.1"/>
    </source>
</evidence>
<sequence>MATDLLSELLALVRARCSLSGRLIAGGSWGRRFDNLDAVKICAAIEGSCWFFMAGMAEPLPFERGDILVMNGSRPLVLASEPHLTMDAPTTPLAADGNGNYRLGEGNDFVMLGGMVKIDEGDQPLLLGGLPPFIRVTGAQLEAASLGWLLGQIVLEMEPPMRPGGSIILAELAQLLFVQTLRAYVLQSPTNDGGWLKALGDRRLAPALAAMHAEPSRAWNLEDLAKEAGMSRTTFVVHFREVMGVPPLTYLTNWRMRLAQRKLSAGASVAEVADAIGYTSESAFAHAFKRVTGAAPGSYRKRADERRSMGLCDTADDEPATAF</sequence>
<evidence type="ECO:0000313" key="2">
    <source>
        <dbReference type="Proteomes" id="UP001392318"/>
    </source>
</evidence>
<proteinExistence type="predicted"/>
<name>A0ACC6RFR1_9BURK</name>
<keyword evidence="2" id="KW-1185">Reference proteome</keyword>
<reference evidence="1" key="1">
    <citation type="submission" date="2024-01" db="EMBL/GenBank/DDBJ databases">
        <title>The diversity of rhizobia nodulating Mimosa spp. in eleven states of Brazil covering several biomes is determined by host plant, location, and edaphic factors.</title>
        <authorList>
            <person name="Rouws L."/>
            <person name="Barauna A."/>
            <person name="Beukes C."/>
            <person name="De Faria S.M."/>
            <person name="Gross E."/>
            <person name="Dos Reis Junior F.B."/>
            <person name="Simon M."/>
            <person name="Maluk M."/>
            <person name="Odee D.W."/>
            <person name="Kenicer G."/>
            <person name="Young J.P.W."/>
            <person name="Reis V.M."/>
            <person name="Zilli J."/>
            <person name="James E.K."/>
        </authorList>
    </citation>
    <scope>NUCLEOTIDE SEQUENCE</scope>
    <source>
        <strain evidence="1">JPY452</strain>
    </source>
</reference>
<dbReference type="EMBL" id="JAYMRU010000005">
    <property type="protein sequence ID" value="MEM5400385.1"/>
    <property type="molecule type" value="Genomic_DNA"/>
</dbReference>
<comment type="caution">
    <text evidence="1">The sequence shown here is derived from an EMBL/GenBank/DDBJ whole genome shotgun (WGS) entry which is preliminary data.</text>
</comment>
<dbReference type="Proteomes" id="UP001392318">
    <property type="component" value="Unassembled WGS sequence"/>
</dbReference>
<gene>
    <name evidence="1" type="ORF">VSR83_09845</name>
</gene>